<dbReference type="RefSeq" id="WP_136782118.1">
    <property type="nucleotide sequence ID" value="NZ_SWCO01000005.1"/>
</dbReference>
<dbReference type="InterPro" id="IPR009075">
    <property type="entry name" value="AcylCo_DH/oxidase_C"/>
</dbReference>
<keyword evidence="10" id="KW-1185">Reference proteome</keyword>
<keyword evidence="3 4" id="KW-0274">FAD</keyword>
<dbReference type="InterPro" id="IPR009100">
    <property type="entry name" value="AcylCoA_DH/oxidase_NM_dom_sf"/>
</dbReference>
<dbReference type="Proteomes" id="UP000305471">
    <property type="component" value="Unassembled WGS sequence"/>
</dbReference>
<protein>
    <submittedName>
        <fullName evidence="9">DNA alkylation response protein</fullName>
    </submittedName>
</protein>
<dbReference type="EMBL" id="SWCO01000005">
    <property type="protein sequence ID" value="TKB03426.1"/>
    <property type="molecule type" value="Genomic_DNA"/>
</dbReference>
<feature type="domain" description="Acyl-CoA dehydrogenase/oxidase C-terminal" evidence="6">
    <location>
        <begin position="290"/>
        <end position="445"/>
    </location>
</feature>
<dbReference type="SUPFAM" id="SSF47203">
    <property type="entry name" value="Acyl-CoA dehydrogenase C-terminal domain-like"/>
    <property type="match status" value="1"/>
</dbReference>
<dbReference type="PANTHER" id="PTHR42707">
    <property type="entry name" value="ACYL-COA DEHYDROGENASE"/>
    <property type="match status" value="1"/>
</dbReference>
<dbReference type="InterPro" id="IPR006091">
    <property type="entry name" value="Acyl-CoA_Oxase/DH_mid-dom"/>
</dbReference>
<dbReference type="AlphaFoldDB" id="A0A4V5NQH1"/>
<feature type="region of interest" description="Disordered" evidence="5">
    <location>
        <begin position="181"/>
        <end position="205"/>
    </location>
</feature>
<dbReference type="InterPro" id="IPR052904">
    <property type="entry name" value="Acyl-CoA_dehydrogenase-like"/>
</dbReference>
<dbReference type="Gene3D" id="2.40.110.20">
    <property type="match status" value="1"/>
</dbReference>
<dbReference type="InterPro" id="IPR036250">
    <property type="entry name" value="AcylCo_DH-like_C"/>
</dbReference>
<evidence type="ECO:0000256" key="2">
    <source>
        <dbReference type="ARBA" id="ARBA00022630"/>
    </source>
</evidence>
<dbReference type="GO" id="GO:0003995">
    <property type="term" value="F:acyl-CoA dehydrogenase activity"/>
    <property type="evidence" value="ECO:0007669"/>
    <property type="project" value="TreeGrafter"/>
</dbReference>
<evidence type="ECO:0000256" key="4">
    <source>
        <dbReference type="RuleBase" id="RU362125"/>
    </source>
</evidence>
<dbReference type="PANTHER" id="PTHR42707:SF3">
    <property type="entry name" value="ACYL-COA DEHYDROGENASE AIDB-RELATED"/>
    <property type="match status" value="1"/>
</dbReference>
<dbReference type="Pfam" id="PF18158">
    <property type="entry name" value="AidB_N"/>
    <property type="match status" value="1"/>
</dbReference>
<dbReference type="Gene3D" id="6.10.250.600">
    <property type="match status" value="1"/>
</dbReference>
<evidence type="ECO:0000256" key="5">
    <source>
        <dbReference type="SAM" id="MobiDB-lite"/>
    </source>
</evidence>
<gene>
    <name evidence="9" type="ORF">E5672_10325</name>
</gene>
<reference evidence="9 10" key="1">
    <citation type="submission" date="2019-04" db="EMBL/GenBank/DDBJ databases">
        <title>Alteromonas portus sp. nov., an alginate lyase-excreting marine bacterium.</title>
        <authorList>
            <person name="Huang H."/>
            <person name="Mo K."/>
            <person name="Bao S."/>
        </authorList>
    </citation>
    <scope>NUCLEOTIDE SEQUENCE [LARGE SCALE GENOMIC DNA]</scope>
    <source>
        <strain evidence="9 10">HB161718</strain>
    </source>
</reference>
<accession>A0A4V5NQH1</accession>
<dbReference type="OrthoDB" id="9771038at2"/>
<dbReference type="InterPro" id="IPR041504">
    <property type="entry name" value="AidB_N"/>
</dbReference>
<comment type="cofactor">
    <cofactor evidence="4">
        <name>FAD</name>
        <dbReference type="ChEBI" id="CHEBI:57692"/>
    </cofactor>
</comment>
<dbReference type="Gene3D" id="1.20.140.10">
    <property type="entry name" value="Butyryl-CoA Dehydrogenase, subunit A, domain 3"/>
    <property type="match status" value="1"/>
</dbReference>
<keyword evidence="2 4" id="KW-0285">Flavoprotein</keyword>
<evidence type="ECO:0000313" key="9">
    <source>
        <dbReference type="EMBL" id="TKB03426.1"/>
    </source>
</evidence>
<proteinExistence type="inferred from homology"/>
<evidence type="ECO:0000259" key="6">
    <source>
        <dbReference type="Pfam" id="PF00441"/>
    </source>
</evidence>
<comment type="similarity">
    <text evidence="1 4">Belongs to the acyl-CoA dehydrogenase family.</text>
</comment>
<feature type="domain" description="Adaptive response protein AidB N-terminal" evidence="8">
    <location>
        <begin position="14"/>
        <end position="172"/>
    </location>
</feature>
<comment type="caution">
    <text evidence="9">The sequence shown here is derived from an EMBL/GenBank/DDBJ whole genome shotgun (WGS) entry which is preliminary data.</text>
</comment>
<evidence type="ECO:0000259" key="7">
    <source>
        <dbReference type="Pfam" id="PF02770"/>
    </source>
</evidence>
<sequence length="557" mass="61910">MTSSNRFVTHVVENQPSIPVPYNLWRDDALLRVSVNQHLPPSHQHDEGLLDRYGQLAGDALMNHGELANQNKPVFHAFDRYGRRIDDVHFHPSYHALMECAMQHNVHNYSWKHEGISGAHTFRAALMYMHYQAESGTSCPLTMTHAAIPAMRYGKSLPPYYLDKVINGVYDPRSLPASQKNGLTIGMGMTEKQGGSDVRRNTTKATKQADGSYRIVGHKFFFSAPMCDAHLILAQAESGLSCFLLPRVLEEGTLNNVRIQRLKDKLGDWSNASSEVEFQDATAYLIGEEGRGVPVIIDMVSLTRLDCMIGSSALMRQSLVHALHHVSHRDAFGKTLINQPLMQNVLADLTIECAAATALTMRVAKAVDSTQNDSHEAALARLATAIGKYWICKRTPEFVNEAQECLGGIGYVEENPMPRYYRQAPLNSIWEGSGNVQCLDVLRALAKEPNVKQALFSELKTQVGKNKHYDIHLGKLLDELSNTQNMETRSRYLTEQMALALQACSLLATSLDNDAFKDIAHTFCESRLSNACGFAFGTLPDTTPFEKIIALGQVSYA</sequence>
<name>A0A4V5NQH1_9ALTE</name>
<evidence type="ECO:0000313" key="10">
    <source>
        <dbReference type="Proteomes" id="UP000305471"/>
    </source>
</evidence>
<evidence type="ECO:0000256" key="1">
    <source>
        <dbReference type="ARBA" id="ARBA00009347"/>
    </source>
</evidence>
<evidence type="ECO:0000256" key="3">
    <source>
        <dbReference type="ARBA" id="ARBA00022827"/>
    </source>
</evidence>
<keyword evidence="4" id="KW-0560">Oxidoreductase</keyword>
<dbReference type="SUPFAM" id="SSF56645">
    <property type="entry name" value="Acyl-CoA dehydrogenase NM domain-like"/>
    <property type="match status" value="1"/>
</dbReference>
<dbReference type="Pfam" id="PF02770">
    <property type="entry name" value="Acyl-CoA_dh_M"/>
    <property type="match status" value="1"/>
</dbReference>
<feature type="domain" description="Acyl-CoA oxidase/dehydrogenase middle" evidence="7">
    <location>
        <begin position="187"/>
        <end position="280"/>
    </location>
</feature>
<evidence type="ECO:0000259" key="8">
    <source>
        <dbReference type="Pfam" id="PF18158"/>
    </source>
</evidence>
<dbReference type="Pfam" id="PF00441">
    <property type="entry name" value="Acyl-CoA_dh_1"/>
    <property type="match status" value="1"/>
</dbReference>
<organism evidence="9 10">
    <name type="scientific">Alteromonas portus</name>
    <dbReference type="NCBI Taxonomy" id="2565549"/>
    <lineage>
        <taxon>Bacteria</taxon>
        <taxon>Pseudomonadati</taxon>
        <taxon>Pseudomonadota</taxon>
        <taxon>Gammaproteobacteria</taxon>
        <taxon>Alteromonadales</taxon>
        <taxon>Alteromonadaceae</taxon>
        <taxon>Alteromonas/Salinimonas group</taxon>
        <taxon>Alteromonas</taxon>
    </lineage>
</organism>